<sequence>MTPALERWVRACGRASSWSWDQMKWNGTRWWGDSSYQVPYNHTIPSHQSSQWYNPRLTRSESIRRYVWAPSSSMAMSVGLERVLALWDEA</sequence>
<dbReference type="AlphaFoldDB" id="A0AAN9JMM2"/>
<dbReference type="Proteomes" id="UP001359559">
    <property type="component" value="Unassembled WGS sequence"/>
</dbReference>
<name>A0AAN9JMM2_CLITE</name>
<protein>
    <submittedName>
        <fullName evidence="1">Uncharacterized protein</fullName>
    </submittedName>
</protein>
<organism evidence="1 2">
    <name type="scientific">Clitoria ternatea</name>
    <name type="common">Butterfly pea</name>
    <dbReference type="NCBI Taxonomy" id="43366"/>
    <lineage>
        <taxon>Eukaryota</taxon>
        <taxon>Viridiplantae</taxon>
        <taxon>Streptophyta</taxon>
        <taxon>Embryophyta</taxon>
        <taxon>Tracheophyta</taxon>
        <taxon>Spermatophyta</taxon>
        <taxon>Magnoliopsida</taxon>
        <taxon>eudicotyledons</taxon>
        <taxon>Gunneridae</taxon>
        <taxon>Pentapetalae</taxon>
        <taxon>rosids</taxon>
        <taxon>fabids</taxon>
        <taxon>Fabales</taxon>
        <taxon>Fabaceae</taxon>
        <taxon>Papilionoideae</taxon>
        <taxon>50 kb inversion clade</taxon>
        <taxon>NPAAA clade</taxon>
        <taxon>indigoferoid/millettioid clade</taxon>
        <taxon>Phaseoleae</taxon>
        <taxon>Clitoria</taxon>
    </lineage>
</organism>
<evidence type="ECO:0000313" key="1">
    <source>
        <dbReference type="EMBL" id="KAK7301016.1"/>
    </source>
</evidence>
<gene>
    <name evidence="1" type="ORF">RJT34_11871</name>
</gene>
<accession>A0AAN9JMM2</accession>
<reference evidence="1 2" key="1">
    <citation type="submission" date="2024-01" db="EMBL/GenBank/DDBJ databases">
        <title>The genomes of 5 underutilized Papilionoideae crops provide insights into root nodulation and disease resistance.</title>
        <authorList>
            <person name="Yuan L."/>
        </authorList>
    </citation>
    <scope>NUCLEOTIDE SEQUENCE [LARGE SCALE GENOMIC DNA]</scope>
    <source>
        <strain evidence="1">LY-2023</strain>
        <tissue evidence="1">Leaf</tissue>
    </source>
</reference>
<evidence type="ECO:0000313" key="2">
    <source>
        <dbReference type="Proteomes" id="UP001359559"/>
    </source>
</evidence>
<proteinExistence type="predicted"/>
<comment type="caution">
    <text evidence="1">The sequence shown here is derived from an EMBL/GenBank/DDBJ whole genome shotgun (WGS) entry which is preliminary data.</text>
</comment>
<keyword evidence="2" id="KW-1185">Reference proteome</keyword>
<dbReference type="EMBL" id="JAYKXN010000003">
    <property type="protein sequence ID" value="KAK7301016.1"/>
    <property type="molecule type" value="Genomic_DNA"/>
</dbReference>